<keyword evidence="3" id="KW-1185">Reference proteome</keyword>
<evidence type="ECO:0000313" key="3">
    <source>
        <dbReference type="Proteomes" id="UP001525021"/>
    </source>
</evidence>
<organism evidence="2 3">
    <name type="scientific">Lysinibacillus pinottii</name>
    <dbReference type="NCBI Taxonomy" id="2973932"/>
    <lineage>
        <taxon>Bacteria</taxon>
        <taxon>Bacillati</taxon>
        <taxon>Bacillota</taxon>
        <taxon>Bacilli</taxon>
        <taxon>Bacillales</taxon>
        <taxon>Bacillaceae</taxon>
        <taxon>Lysinibacillus</taxon>
    </lineage>
</organism>
<sequence>MYLLSDDIFRVVDLNKENRGRKKWRIVVVFLLVLVVSSSSLLYWLRDRGVDFEAYKTEVGETANNSLGRLTLNEVIMDDNQILLNATFKPTKEFKPDHQVFFFPQILVNGKDYMVRNGGQSIAKSANVYTIYNSIKMDDFPTDEHVELDIRYKDWNVETRIEKPWEFQVEASQEQLQEDRHIFSIEKKVKHIDQQELMIDRVVSTPISTTIYFSTEKSIVNDALHFKIQSKGGQSWTFETPYPLNKEGTKWGSRVDGLYLSEKNYTLTPVDKDGSKLDTTIKIKKD</sequence>
<keyword evidence="1" id="KW-0472">Membrane</keyword>
<keyword evidence="1" id="KW-0812">Transmembrane</keyword>
<dbReference type="RefSeq" id="WP_231112962.1">
    <property type="nucleotide sequence ID" value="NZ_JANTOO010000014.1"/>
</dbReference>
<feature type="transmembrane region" description="Helical" evidence="1">
    <location>
        <begin position="26"/>
        <end position="45"/>
    </location>
</feature>
<protein>
    <submittedName>
        <fullName evidence="2">DUF4179 domain-containing protein</fullName>
    </submittedName>
</protein>
<dbReference type="Gene3D" id="2.60.40.1630">
    <property type="entry name" value="bacillus anthracis domain"/>
    <property type="match status" value="1"/>
</dbReference>
<reference evidence="2 3" key="1">
    <citation type="submission" date="2022-08" db="EMBL/GenBank/DDBJ databases">
        <title>Lysinibacillus sequencing.</title>
        <authorList>
            <person name="Dunlap C."/>
        </authorList>
    </citation>
    <scope>NUCLEOTIDE SEQUENCE [LARGE SCALE GENOMIC DNA]</scope>
    <source>
        <strain evidence="2 3">PB211</strain>
    </source>
</reference>
<name>A0ABT2DRK2_9BACI</name>
<dbReference type="EMBL" id="JANTOO010000014">
    <property type="protein sequence ID" value="MCS1397543.1"/>
    <property type="molecule type" value="Genomic_DNA"/>
</dbReference>
<gene>
    <name evidence="2" type="ORF">NXZ79_16040</name>
</gene>
<comment type="caution">
    <text evidence="2">The sequence shown here is derived from an EMBL/GenBank/DDBJ whole genome shotgun (WGS) entry which is preliminary data.</text>
</comment>
<keyword evidence="1" id="KW-1133">Transmembrane helix</keyword>
<dbReference type="Proteomes" id="UP001525021">
    <property type="component" value="Unassembled WGS sequence"/>
</dbReference>
<evidence type="ECO:0000256" key="1">
    <source>
        <dbReference type="SAM" id="Phobius"/>
    </source>
</evidence>
<evidence type="ECO:0000313" key="2">
    <source>
        <dbReference type="EMBL" id="MCS1397543.1"/>
    </source>
</evidence>
<accession>A0ABT2DRK2</accession>
<proteinExistence type="predicted"/>